<evidence type="ECO:0000256" key="2">
    <source>
        <dbReference type="ARBA" id="ARBA00006577"/>
    </source>
</evidence>
<comment type="caution">
    <text evidence="9">The sequence shown here is derived from an EMBL/GenBank/DDBJ whole genome shotgun (WGS) entry which is preliminary data.</text>
</comment>
<evidence type="ECO:0000313" key="10">
    <source>
        <dbReference type="Proteomes" id="UP000231157"/>
    </source>
</evidence>
<feature type="domain" description="PPIase FKBP-type" evidence="8">
    <location>
        <begin position="67"/>
        <end position="155"/>
    </location>
</feature>
<reference evidence="10" key="1">
    <citation type="submission" date="2017-09" db="EMBL/GenBank/DDBJ databases">
        <title>Depth-based differentiation of microbial function through sediment-hosted aquifers and enrichment of novel symbionts in the deep terrestrial subsurface.</title>
        <authorList>
            <person name="Probst A.J."/>
            <person name="Ladd B."/>
            <person name="Jarett J.K."/>
            <person name="Geller-Mcgrath D.E."/>
            <person name="Sieber C.M.K."/>
            <person name="Emerson J.B."/>
            <person name="Anantharaman K."/>
            <person name="Thomas B.C."/>
            <person name="Malmstrom R."/>
            <person name="Stieglmeier M."/>
            <person name="Klingl A."/>
            <person name="Woyke T."/>
            <person name="Ryan C.M."/>
            <person name="Banfield J.F."/>
        </authorList>
    </citation>
    <scope>NUCLEOTIDE SEQUENCE [LARGE SCALE GENOMIC DNA]</scope>
</reference>
<evidence type="ECO:0000256" key="1">
    <source>
        <dbReference type="ARBA" id="ARBA00000971"/>
    </source>
</evidence>
<dbReference type="Pfam" id="PF00254">
    <property type="entry name" value="FKBP_C"/>
    <property type="match status" value="1"/>
</dbReference>
<protein>
    <recommendedName>
        <fullName evidence="6">Peptidyl-prolyl cis-trans isomerase</fullName>
        <ecNumber evidence="6">5.2.1.8</ecNumber>
    </recommendedName>
</protein>
<dbReference type="PANTHER" id="PTHR43811:SF19">
    <property type="entry name" value="39 KDA FK506-BINDING NUCLEAR PROTEIN"/>
    <property type="match status" value="1"/>
</dbReference>
<proteinExistence type="inferred from homology"/>
<keyword evidence="7" id="KW-1133">Transmembrane helix</keyword>
<evidence type="ECO:0000256" key="5">
    <source>
        <dbReference type="PROSITE-ProRule" id="PRU00277"/>
    </source>
</evidence>
<evidence type="ECO:0000256" key="3">
    <source>
        <dbReference type="ARBA" id="ARBA00023110"/>
    </source>
</evidence>
<evidence type="ECO:0000256" key="4">
    <source>
        <dbReference type="ARBA" id="ARBA00023235"/>
    </source>
</evidence>
<comment type="similarity">
    <text evidence="2 6">Belongs to the FKBP-type PPIase family.</text>
</comment>
<keyword evidence="4 5" id="KW-0413">Isomerase</keyword>
<organism evidence="9 10">
    <name type="scientific">Candidatus Harrisonbacteria bacterium CG10_big_fil_rev_8_21_14_0_10_40_38</name>
    <dbReference type="NCBI Taxonomy" id="1974583"/>
    <lineage>
        <taxon>Bacteria</taxon>
        <taxon>Candidatus Harrisoniibacteriota</taxon>
    </lineage>
</organism>
<evidence type="ECO:0000313" key="9">
    <source>
        <dbReference type="EMBL" id="PIR89420.1"/>
    </source>
</evidence>
<dbReference type="Gene3D" id="3.10.50.40">
    <property type="match status" value="1"/>
</dbReference>
<keyword evidence="3 5" id="KW-0697">Rotamase</keyword>
<dbReference type="InterPro" id="IPR046357">
    <property type="entry name" value="PPIase_dom_sf"/>
</dbReference>
<accession>A0A2H0USM4</accession>
<keyword evidence="7" id="KW-0472">Membrane</keyword>
<dbReference type="AlphaFoldDB" id="A0A2H0USM4"/>
<dbReference type="PROSITE" id="PS50059">
    <property type="entry name" value="FKBP_PPIASE"/>
    <property type="match status" value="1"/>
</dbReference>
<dbReference type="SUPFAM" id="SSF54534">
    <property type="entry name" value="FKBP-like"/>
    <property type="match status" value="1"/>
</dbReference>
<dbReference type="InterPro" id="IPR001179">
    <property type="entry name" value="PPIase_FKBP_dom"/>
</dbReference>
<dbReference type="EMBL" id="PFAZ01000001">
    <property type="protein sequence ID" value="PIR89420.1"/>
    <property type="molecule type" value="Genomic_DNA"/>
</dbReference>
<dbReference type="PANTHER" id="PTHR43811">
    <property type="entry name" value="FKBP-TYPE PEPTIDYL-PROLYL CIS-TRANS ISOMERASE FKPA"/>
    <property type="match status" value="1"/>
</dbReference>
<sequence length="161" mass="16841">MQQKTVITMVIAVLAVGAVVFLSKQSPEVATTGDSNNEANIVDIYNTATELKVEDITVGNGAEATNGSTLTVNYVGTLADGSKFDSSYDRGVPFEFTLGAGQVIPGWDQGMEGMHVGGKRRLTIPGSLAYGPNGVPGVIPQNATLIFEVELIDVLAEPKAL</sequence>
<evidence type="ECO:0000256" key="7">
    <source>
        <dbReference type="SAM" id="Phobius"/>
    </source>
</evidence>
<dbReference type="EC" id="5.2.1.8" evidence="6"/>
<evidence type="ECO:0000259" key="8">
    <source>
        <dbReference type="PROSITE" id="PS50059"/>
    </source>
</evidence>
<gene>
    <name evidence="9" type="ORF">COU07_00780</name>
</gene>
<keyword evidence="7" id="KW-0812">Transmembrane</keyword>
<dbReference type="FunFam" id="3.10.50.40:FF:000006">
    <property type="entry name" value="Peptidyl-prolyl cis-trans isomerase"/>
    <property type="match status" value="1"/>
</dbReference>
<comment type="catalytic activity">
    <reaction evidence="1 5 6">
        <text>[protein]-peptidylproline (omega=180) = [protein]-peptidylproline (omega=0)</text>
        <dbReference type="Rhea" id="RHEA:16237"/>
        <dbReference type="Rhea" id="RHEA-COMP:10747"/>
        <dbReference type="Rhea" id="RHEA-COMP:10748"/>
        <dbReference type="ChEBI" id="CHEBI:83833"/>
        <dbReference type="ChEBI" id="CHEBI:83834"/>
        <dbReference type="EC" id="5.2.1.8"/>
    </reaction>
</comment>
<feature type="transmembrane region" description="Helical" evidence="7">
    <location>
        <begin position="6"/>
        <end position="23"/>
    </location>
</feature>
<name>A0A2H0USM4_9BACT</name>
<dbReference type="Proteomes" id="UP000231157">
    <property type="component" value="Unassembled WGS sequence"/>
</dbReference>
<dbReference type="GO" id="GO:0003755">
    <property type="term" value="F:peptidyl-prolyl cis-trans isomerase activity"/>
    <property type="evidence" value="ECO:0007669"/>
    <property type="project" value="UniProtKB-UniRule"/>
</dbReference>
<evidence type="ECO:0000256" key="6">
    <source>
        <dbReference type="RuleBase" id="RU003915"/>
    </source>
</evidence>